<dbReference type="EMBL" id="QLLG01000423">
    <property type="protein sequence ID" value="RMX63305.1"/>
    <property type="molecule type" value="Genomic_DNA"/>
</dbReference>
<evidence type="ECO:0000313" key="2">
    <source>
        <dbReference type="EMBL" id="RMX63305.1"/>
    </source>
</evidence>
<organism evidence="2 3">
    <name type="scientific">Peronospora effusa</name>
    <dbReference type="NCBI Taxonomy" id="542832"/>
    <lineage>
        <taxon>Eukaryota</taxon>
        <taxon>Sar</taxon>
        <taxon>Stramenopiles</taxon>
        <taxon>Oomycota</taxon>
        <taxon>Peronosporomycetes</taxon>
        <taxon>Peronosporales</taxon>
        <taxon>Peronosporaceae</taxon>
        <taxon>Peronospora</taxon>
    </lineage>
</organism>
<evidence type="ECO:0000256" key="1">
    <source>
        <dbReference type="SAM" id="MobiDB-lite"/>
    </source>
</evidence>
<feature type="region of interest" description="Disordered" evidence="1">
    <location>
        <begin position="16"/>
        <end position="35"/>
    </location>
</feature>
<name>A0A3M6V8Q1_9STRA</name>
<protein>
    <submittedName>
        <fullName evidence="2">Uncharacterized protein</fullName>
    </submittedName>
</protein>
<dbReference type="OrthoDB" id="102081at2759"/>
<dbReference type="AlphaFoldDB" id="A0A3M6V8Q1"/>
<gene>
    <name evidence="2" type="ORF">DD238_006599</name>
</gene>
<evidence type="ECO:0000313" key="3">
    <source>
        <dbReference type="Proteomes" id="UP000282087"/>
    </source>
</evidence>
<comment type="caution">
    <text evidence="2">The sequence shown here is derived from an EMBL/GenBank/DDBJ whole genome shotgun (WGS) entry which is preliminary data.</text>
</comment>
<keyword evidence="3" id="KW-1185">Reference proteome</keyword>
<accession>A0A3M6V8Q1</accession>
<reference evidence="2 3" key="1">
    <citation type="submission" date="2018-06" db="EMBL/GenBank/DDBJ databases">
        <title>Comparative genomics of downy mildews reveals potential adaptations to biotrophy.</title>
        <authorList>
            <person name="Fletcher K."/>
            <person name="Klosterman S.J."/>
            <person name="Derevnina L."/>
            <person name="Martin F."/>
            <person name="Koike S."/>
            <person name="Reyes Chin-Wo S."/>
            <person name="Mou B."/>
            <person name="Michelmore R."/>
        </authorList>
    </citation>
    <scope>NUCLEOTIDE SEQUENCE [LARGE SCALE GENOMIC DNA]</scope>
    <source>
        <strain evidence="2 3">R14</strain>
    </source>
</reference>
<feature type="compositionally biased region" description="Polar residues" evidence="1">
    <location>
        <begin position="21"/>
        <end position="35"/>
    </location>
</feature>
<proteinExistence type="predicted"/>
<dbReference type="Proteomes" id="UP000282087">
    <property type="component" value="Unassembled WGS sequence"/>
</dbReference>
<sequence length="76" mass="8429">MPNLLKDLISMVLPQAKRPLQSPSTTNRLSPAKQNVASGPFADFAARMEDANGSVTLHQEQEQAKMDVFVFVNMLR</sequence>